<keyword evidence="1" id="KW-0472">Membrane</keyword>
<name>A0A1L9SSW1_9EURO</name>
<feature type="transmembrane region" description="Helical" evidence="1">
    <location>
        <begin position="216"/>
        <end position="236"/>
    </location>
</feature>
<evidence type="ECO:0000256" key="1">
    <source>
        <dbReference type="SAM" id="Phobius"/>
    </source>
</evidence>
<feature type="transmembrane region" description="Helical" evidence="1">
    <location>
        <begin position="335"/>
        <end position="354"/>
    </location>
</feature>
<dbReference type="Pfam" id="PF04120">
    <property type="entry name" value="Iron_permease"/>
    <property type="match status" value="4"/>
</dbReference>
<feature type="transmembrane region" description="Helical" evidence="1">
    <location>
        <begin position="301"/>
        <end position="329"/>
    </location>
</feature>
<dbReference type="GeneID" id="34611969"/>
<organism evidence="2 3">
    <name type="scientific">Penicilliopsis zonata CBS 506.65</name>
    <dbReference type="NCBI Taxonomy" id="1073090"/>
    <lineage>
        <taxon>Eukaryota</taxon>
        <taxon>Fungi</taxon>
        <taxon>Dikarya</taxon>
        <taxon>Ascomycota</taxon>
        <taxon>Pezizomycotina</taxon>
        <taxon>Eurotiomycetes</taxon>
        <taxon>Eurotiomycetidae</taxon>
        <taxon>Eurotiales</taxon>
        <taxon>Aspergillaceae</taxon>
        <taxon>Penicilliopsis</taxon>
    </lineage>
</organism>
<sequence length="498" mass="55654">MTMKSLLHSLVKALKSPGARREIHAAAQTATTAHTEPLGYTISQKERRLDRWLDWTVSVAGSPLVFTLICGLLLVWALLGIRFHADATWQVLISDVQAIVSYIFDSFLMRQQLNGYEQRVRIAVELQSRAATHKRILESLAVRGDEKEKSQDIQNVCISTDASFDDELPAETFFGALSTLLAKVLGHAVSLALYWLGILVWLVFGHHCSWSNAWQLYINSATSALMLFVFSFLANIHERHAEYEARALDAIYRLDSTLECTLRTYDNNHSSDKEKHNQILPNPVMTSHPPKVNILQRAINYYAEVVGTLTGILLLVVMIVVWIIIGPAMSFDSNWWLIIGTYAGLVGMHDGFVLRNVQEVMHRHEESEYSLVKAQDQHLLQLVERSRTALTTSSIVTSTTTGSNAGNRPGSPAISLDVICAHEITVLAGLFLIIGLLVGAGVMHWNLTGQLLCNVPPSIIETFFMILLISAHSHADEKRRADLRTIYRTRLHLLGQSD</sequence>
<dbReference type="EMBL" id="KV878337">
    <property type="protein sequence ID" value="OJJ50279.1"/>
    <property type="molecule type" value="Genomic_DNA"/>
</dbReference>
<feature type="transmembrane region" description="Helical" evidence="1">
    <location>
        <begin position="457"/>
        <end position="475"/>
    </location>
</feature>
<dbReference type="VEuPathDB" id="FungiDB:ASPZODRAFT_149640"/>
<accession>A0A1L9SSW1</accession>
<dbReference type="OrthoDB" id="2224262at2759"/>
<dbReference type="AlphaFoldDB" id="A0A1L9SSW1"/>
<protein>
    <recommendedName>
        <fullName evidence="4">Low affinity iron permease</fullName>
    </recommendedName>
</protein>
<dbReference type="InterPro" id="IPR007251">
    <property type="entry name" value="Iron_permease_Fet4"/>
</dbReference>
<reference evidence="3" key="1">
    <citation type="journal article" date="2017" name="Genome Biol.">
        <title>Comparative genomics reveals high biological diversity and specific adaptations in the industrially and medically important fungal genus Aspergillus.</title>
        <authorList>
            <person name="de Vries R.P."/>
            <person name="Riley R."/>
            <person name="Wiebenga A."/>
            <person name="Aguilar-Osorio G."/>
            <person name="Amillis S."/>
            <person name="Uchima C.A."/>
            <person name="Anderluh G."/>
            <person name="Asadollahi M."/>
            <person name="Askin M."/>
            <person name="Barry K."/>
            <person name="Battaglia E."/>
            <person name="Bayram O."/>
            <person name="Benocci T."/>
            <person name="Braus-Stromeyer S.A."/>
            <person name="Caldana C."/>
            <person name="Canovas D."/>
            <person name="Cerqueira G.C."/>
            <person name="Chen F."/>
            <person name="Chen W."/>
            <person name="Choi C."/>
            <person name="Clum A."/>
            <person name="Dos Santos R.A."/>
            <person name="Damasio A.R."/>
            <person name="Diallinas G."/>
            <person name="Emri T."/>
            <person name="Fekete E."/>
            <person name="Flipphi M."/>
            <person name="Freyberg S."/>
            <person name="Gallo A."/>
            <person name="Gournas C."/>
            <person name="Habgood R."/>
            <person name="Hainaut M."/>
            <person name="Harispe M.L."/>
            <person name="Henrissat B."/>
            <person name="Hilden K.S."/>
            <person name="Hope R."/>
            <person name="Hossain A."/>
            <person name="Karabika E."/>
            <person name="Karaffa L."/>
            <person name="Karanyi Z."/>
            <person name="Krasevec N."/>
            <person name="Kuo A."/>
            <person name="Kusch H."/>
            <person name="LaButti K."/>
            <person name="Lagendijk E.L."/>
            <person name="Lapidus A."/>
            <person name="Levasseur A."/>
            <person name="Lindquist E."/>
            <person name="Lipzen A."/>
            <person name="Logrieco A.F."/>
            <person name="MacCabe A."/>
            <person name="Maekelae M.R."/>
            <person name="Malavazi I."/>
            <person name="Melin P."/>
            <person name="Meyer V."/>
            <person name="Mielnichuk N."/>
            <person name="Miskei M."/>
            <person name="Molnar A.P."/>
            <person name="Mule G."/>
            <person name="Ngan C.Y."/>
            <person name="Orejas M."/>
            <person name="Orosz E."/>
            <person name="Ouedraogo J.P."/>
            <person name="Overkamp K.M."/>
            <person name="Park H.-S."/>
            <person name="Perrone G."/>
            <person name="Piumi F."/>
            <person name="Punt P.J."/>
            <person name="Ram A.F."/>
            <person name="Ramon A."/>
            <person name="Rauscher S."/>
            <person name="Record E."/>
            <person name="Riano-Pachon D.M."/>
            <person name="Robert V."/>
            <person name="Roehrig J."/>
            <person name="Ruller R."/>
            <person name="Salamov A."/>
            <person name="Salih N.S."/>
            <person name="Samson R.A."/>
            <person name="Sandor E."/>
            <person name="Sanguinetti M."/>
            <person name="Schuetze T."/>
            <person name="Sepcic K."/>
            <person name="Shelest E."/>
            <person name="Sherlock G."/>
            <person name="Sophianopoulou V."/>
            <person name="Squina F.M."/>
            <person name="Sun H."/>
            <person name="Susca A."/>
            <person name="Todd R.B."/>
            <person name="Tsang A."/>
            <person name="Unkles S.E."/>
            <person name="van de Wiele N."/>
            <person name="van Rossen-Uffink D."/>
            <person name="Oliveira J.V."/>
            <person name="Vesth T.C."/>
            <person name="Visser J."/>
            <person name="Yu J.-H."/>
            <person name="Zhou M."/>
            <person name="Andersen M.R."/>
            <person name="Archer D.B."/>
            <person name="Baker S.E."/>
            <person name="Benoit I."/>
            <person name="Brakhage A.A."/>
            <person name="Braus G.H."/>
            <person name="Fischer R."/>
            <person name="Frisvad J.C."/>
            <person name="Goldman G.H."/>
            <person name="Houbraken J."/>
            <person name="Oakley B."/>
            <person name="Pocsi I."/>
            <person name="Scazzocchio C."/>
            <person name="Seiboth B."/>
            <person name="vanKuyk P.A."/>
            <person name="Wortman J."/>
            <person name="Dyer P.S."/>
            <person name="Grigoriev I.V."/>
        </authorList>
    </citation>
    <scope>NUCLEOTIDE SEQUENCE [LARGE SCALE GENOMIC DNA]</scope>
    <source>
        <strain evidence="3">CBS 506.65</strain>
    </source>
</reference>
<evidence type="ECO:0000313" key="3">
    <source>
        <dbReference type="Proteomes" id="UP000184188"/>
    </source>
</evidence>
<evidence type="ECO:0000313" key="2">
    <source>
        <dbReference type="EMBL" id="OJJ50279.1"/>
    </source>
</evidence>
<feature type="transmembrane region" description="Helical" evidence="1">
    <location>
        <begin position="184"/>
        <end position="204"/>
    </location>
</feature>
<keyword evidence="1" id="KW-1133">Transmembrane helix</keyword>
<proteinExistence type="predicted"/>
<dbReference type="GO" id="GO:0055085">
    <property type="term" value="P:transmembrane transport"/>
    <property type="evidence" value="ECO:0007669"/>
    <property type="project" value="InterPro"/>
</dbReference>
<dbReference type="RefSeq" id="XP_022584789.1">
    <property type="nucleotide sequence ID" value="XM_022725504.1"/>
</dbReference>
<feature type="transmembrane region" description="Helical" evidence="1">
    <location>
        <begin position="55"/>
        <end position="81"/>
    </location>
</feature>
<evidence type="ECO:0008006" key="4">
    <source>
        <dbReference type="Google" id="ProtNLM"/>
    </source>
</evidence>
<keyword evidence="1" id="KW-0812">Transmembrane</keyword>
<keyword evidence="3" id="KW-1185">Reference proteome</keyword>
<dbReference type="STRING" id="1073090.A0A1L9SSW1"/>
<gene>
    <name evidence="2" type="ORF">ASPZODRAFT_149640</name>
</gene>
<dbReference type="Proteomes" id="UP000184188">
    <property type="component" value="Unassembled WGS sequence"/>
</dbReference>
<feature type="transmembrane region" description="Helical" evidence="1">
    <location>
        <begin position="424"/>
        <end position="445"/>
    </location>
</feature>